<feature type="transmembrane region" description="Helical" evidence="6">
    <location>
        <begin position="45"/>
        <end position="67"/>
    </location>
</feature>
<evidence type="ECO:0000256" key="4">
    <source>
        <dbReference type="ARBA" id="ARBA00022989"/>
    </source>
</evidence>
<keyword evidence="2" id="KW-1003">Cell membrane</keyword>
<gene>
    <name evidence="8" type="primary">pspC</name>
    <name evidence="8" type="ORF">NEJAP_1157</name>
</gene>
<dbReference type="GO" id="GO:0005886">
    <property type="term" value="C:plasma membrane"/>
    <property type="evidence" value="ECO:0007669"/>
    <property type="project" value="UniProtKB-SubCell"/>
</dbReference>
<comment type="subcellular location">
    <subcellularLocation>
        <location evidence="1">Cell membrane</location>
        <topology evidence="1">Single-pass membrane protein</topology>
    </subcellularLocation>
</comment>
<reference evidence="8 9" key="1">
    <citation type="journal article" date="2008" name="Int. J. Syst. Evol. Microbiol.">
        <title>Neptunomonas japonica sp. nov., an Osedax japonicus symbiont-like bacterium isolated from sediment adjacent to sperm whale carcasses off Kagoshima, Japan.</title>
        <authorList>
            <person name="Miyazaki M."/>
            <person name="Nogi Y."/>
            <person name="Fujiwara Y."/>
            <person name="Kawato M."/>
            <person name="Kubokawa K."/>
            <person name="Horikoshi K."/>
        </authorList>
    </citation>
    <scope>NUCLEOTIDE SEQUENCE [LARGE SCALE GENOMIC DNA]</scope>
    <source>
        <strain evidence="8 9">JAMM 1380</strain>
    </source>
</reference>
<keyword evidence="5 6" id="KW-0472">Membrane</keyword>
<dbReference type="KEGG" id="njp:NEJAP_1157"/>
<evidence type="ECO:0000256" key="5">
    <source>
        <dbReference type="ARBA" id="ARBA00023136"/>
    </source>
</evidence>
<evidence type="ECO:0000259" key="7">
    <source>
        <dbReference type="Pfam" id="PF04024"/>
    </source>
</evidence>
<organism evidence="8 9">
    <name type="scientific">Neptunomonas japonica JAMM 1380</name>
    <dbReference type="NCBI Taxonomy" id="1441457"/>
    <lineage>
        <taxon>Bacteria</taxon>
        <taxon>Pseudomonadati</taxon>
        <taxon>Pseudomonadota</taxon>
        <taxon>Gammaproteobacteria</taxon>
        <taxon>Oceanospirillales</taxon>
        <taxon>Oceanospirillaceae</taxon>
        <taxon>Neptunomonas</taxon>
    </lineage>
</organism>
<evidence type="ECO:0000313" key="8">
    <source>
        <dbReference type="EMBL" id="BBB29111.1"/>
    </source>
</evidence>
<proteinExistence type="predicted"/>
<dbReference type="Proteomes" id="UP000595332">
    <property type="component" value="Chromosome"/>
</dbReference>
<dbReference type="InterPro" id="IPR007168">
    <property type="entry name" value="Phageshock_PspC_N"/>
</dbReference>
<keyword evidence="3 6" id="KW-0812">Transmembrane</keyword>
<evidence type="ECO:0000256" key="3">
    <source>
        <dbReference type="ARBA" id="ARBA00022692"/>
    </source>
</evidence>
<evidence type="ECO:0000256" key="1">
    <source>
        <dbReference type="ARBA" id="ARBA00004162"/>
    </source>
</evidence>
<dbReference type="EMBL" id="AP014546">
    <property type="protein sequence ID" value="BBB29111.1"/>
    <property type="molecule type" value="Genomic_DNA"/>
</dbReference>
<dbReference type="AlphaFoldDB" id="A0A7R6PIY8"/>
<feature type="domain" description="Phage shock protein PspC N-terminal" evidence="7">
    <location>
        <begin position="13"/>
        <end position="67"/>
    </location>
</feature>
<accession>A0A7R6PIY8</accession>
<evidence type="ECO:0000256" key="2">
    <source>
        <dbReference type="ARBA" id="ARBA00022475"/>
    </source>
</evidence>
<keyword evidence="4 6" id="KW-1133">Transmembrane helix</keyword>
<keyword evidence="9" id="KW-1185">Reference proteome</keyword>
<dbReference type="RefSeq" id="WP_201349745.1">
    <property type="nucleotide sequence ID" value="NZ_AP014546.1"/>
</dbReference>
<sequence length="149" mass="17250">MFTAKYRGYDIDLYRSTDKRWIAGVCGGIAENMQWSATGVRICTILLFMFTGAFAVLVYIAAVFLLSSRPYESKTQKGNTYEGSFTSHAYSEKKPNLKQKMFDYGASASNRIEEIRARMTKVDKRIRAMEEHVTSRKFHFDREMRRNSP</sequence>
<name>A0A7R6PIY8_9GAMM</name>
<dbReference type="InterPro" id="IPR052027">
    <property type="entry name" value="PspC"/>
</dbReference>
<dbReference type="PANTHER" id="PTHR33885">
    <property type="entry name" value="PHAGE SHOCK PROTEIN C"/>
    <property type="match status" value="1"/>
</dbReference>
<evidence type="ECO:0000256" key="6">
    <source>
        <dbReference type="SAM" id="Phobius"/>
    </source>
</evidence>
<protein>
    <submittedName>
        <fullName evidence="8">Phage shock protein C</fullName>
    </submittedName>
</protein>
<dbReference type="PANTHER" id="PTHR33885:SF3">
    <property type="entry name" value="PHAGE SHOCK PROTEIN C"/>
    <property type="match status" value="1"/>
</dbReference>
<dbReference type="Pfam" id="PF04024">
    <property type="entry name" value="PspC"/>
    <property type="match status" value="1"/>
</dbReference>
<evidence type="ECO:0000313" key="9">
    <source>
        <dbReference type="Proteomes" id="UP000595332"/>
    </source>
</evidence>